<dbReference type="Proteomes" id="UP000607653">
    <property type="component" value="Unassembled WGS sequence"/>
</dbReference>
<organism evidence="1 2">
    <name type="scientific">Nelumbo nucifera</name>
    <name type="common">Sacred lotus</name>
    <dbReference type="NCBI Taxonomy" id="4432"/>
    <lineage>
        <taxon>Eukaryota</taxon>
        <taxon>Viridiplantae</taxon>
        <taxon>Streptophyta</taxon>
        <taxon>Embryophyta</taxon>
        <taxon>Tracheophyta</taxon>
        <taxon>Spermatophyta</taxon>
        <taxon>Magnoliopsida</taxon>
        <taxon>Proteales</taxon>
        <taxon>Nelumbonaceae</taxon>
        <taxon>Nelumbo</taxon>
    </lineage>
</organism>
<protein>
    <submittedName>
        <fullName evidence="1">Uncharacterized protein</fullName>
    </submittedName>
</protein>
<evidence type="ECO:0000313" key="1">
    <source>
        <dbReference type="EMBL" id="DAD45402.1"/>
    </source>
</evidence>
<reference evidence="1 2" key="1">
    <citation type="journal article" date="2020" name="Mol. Biol. Evol.">
        <title>Distinct Expression and Methylation Patterns for Genes with Different Fates following a Single Whole-Genome Duplication in Flowering Plants.</title>
        <authorList>
            <person name="Shi T."/>
            <person name="Rahmani R.S."/>
            <person name="Gugger P.F."/>
            <person name="Wang M."/>
            <person name="Li H."/>
            <person name="Zhang Y."/>
            <person name="Li Z."/>
            <person name="Wang Q."/>
            <person name="Van de Peer Y."/>
            <person name="Marchal K."/>
            <person name="Chen J."/>
        </authorList>
    </citation>
    <scope>NUCLEOTIDE SEQUENCE [LARGE SCALE GENOMIC DNA]</scope>
    <source>
        <tissue evidence="1">Leaf</tissue>
    </source>
</reference>
<dbReference type="AlphaFoldDB" id="A0A822ZJV1"/>
<accession>A0A822ZJV1</accession>
<sequence>MGKLGKIDSIEMMVIHHSLNS</sequence>
<gene>
    <name evidence="1" type="ORF">HUJ06_003633</name>
</gene>
<comment type="caution">
    <text evidence="1">The sequence shown here is derived from an EMBL/GenBank/DDBJ whole genome shotgun (WGS) entry which is preliminary data.</text>
</comment>
<dbReference type="EMBL" id="DUZY01000007">
    <property type="protein sequence ID" value="DAD45402.1"/>
    <property type="molecule type" value="Genomic_DNA"/>
</dbReference>
<keyword evidence="2" id="KW-1185">Reference proteome</keyword>
<name>A0A822ZJV1_NELNU</name>
<proteinExistence type="predicted"/>
<evidence type="ECO:0000313" key="2">
    <source>
        <dbReference type="Proteomes" id="UP000607653"/>
    </source>
</evidence>